<evidence type="ECO:0000313" key="7">
    <source>
        <dbReference type="Proteomes" id="UP000323258"/>
    </source>
</evidence>
<dbReference type="InterPro" id="IPR039424">
    <property type="entry name" value="SBP_5"/>
</dbReference>
<accession>A0A5D4H4I4</accession>
<comment type="subcellular location">
    <subcellularLocation>
        <location evidence="1">Periplasm</location>
    </subcellularLocation>
</comment>
<evidence type="ECO:0000313" key="6">
    <source>
        <dbReference type="EMBL" id="TYR35212.1"/>
    </source>
</evidence>
<dbReference type="RefSeq" id="WP_148913176.1">
    <property type="nucleotide sequence ID" value="NZ_VSZS01000053.1"/>
</dbReference>
<dbReference type="Proteomes" id="UP000323258">
    <property type="component" value="Unassembled WGS sequence"/>
</dbReference>
<dbReference type="InterPro" id="IPR030678">
    <property type="entry name" value="Peptide/Ni-bd"/>
</dbReference>
<dbReference type="GO" id="GO:0015833">
    <property type="term" value="P:peptide transport"/>
    <property type="evidence" value="ECO:0007669"/>
    <property type="project" value="TreeGrafter"/>
</dbReference>
<dbReference type="AlphaFoldDB" id="A0A5D4H4I4"/>
<proteinExistence type="inferred from homology"/>
<evidence type="ECO:0000256" key="2">
    <source>
        <dbReference type="ARBA" id="ARBA00005695"/>
    </source>
</evidence>
<sequence length="604" mass="67733">MRLSILPILAIAALFSPVCQSAAGDGPRHAIAMHGEPELPADFTHFPYANPDAPKGGRIDYATQGTFDSLNPFIVMGDGARGLFDPYFGMNVFETLMLRSRDEAFTLYPLLAESIETDDERTFVEFTMDERARFSDGAPVTADDVIFSMNLLLEKGRPIYQNWIRAAERIEKVGERGVRFTMKPDAGREIPLLLGQLPILPQHAIDAETFDRSSLTPMIGSGPYVVDTVRPGELVVMKRNPDYWAKDIPSKRGFDNYDELRINYIRDDNTMFEAFKKGVSSIHIETDTGRWATGYDFPAVSDGRVIKEDFEFGLPSGMYGFVMNTRRPVFSNRDLRMALVNLFDFEWANRNLFNGAYERTKSYYDGSELSSQGVPASEAERALLAPFPDAVLPEIMDGSWKPSASDGSGRDRDFLRQGMEALTKAGYRLDGRRLVGPDGQPLSFEIMLNGPSGVPLATAWGRTLERLGIQASIRVVDSAQYLQRQRTYDYDVILQSYTSSLSPGAEQLGRWGSVTRDLNGTYNFAGVAEPAIDAMIEALLAARSREDFITAVRAYDRVLLSGAYVVPLYNPQLNRWVARWKQIERPETTPVYGPQFQTWWHAGR</sequence>
<reference evidence="6 7" key="1">
    <citation type="submission" date="2019-08" db="EMBL/GenBank/DDBJ databases">
        <authorList>
            <person name="Seo Y.L."/>
        </authorList>
    </citation>
    <scope>NUCLEOTIDE SEQUENCE [LARGE SCALE GENOMIC DNA]</scope>
    <source>
        <strain evidence="6 7">MaA-C15</strain>
    </source>
</reference>
<comment type="similarity">
    <text evidence="2">Belongs to the bacterial solute-binding protein 5 family.</text>
</comment>
<dbReference type="Pfam" id="PF00496">
    <property type="entry name" value="SBP_bac_5"/>
    <property type="match status" value="1"/>
</dbReference>
<dbReference type="GO" id="GO:1904680">
    <property type="term" value="F:peptide transmembrane transporter activity"/>
    <property type="evidence" value="ECO:0007669"/>
    <property type="project" value="TreeGrafter"/>
</dbReference>
<dbReference type="OrthoDB" id="9803988at2"/>
<gene>
    <name evidence="6" type="ORF">FY036_02760</name>
</gene>
<dbReference type="GO" id="GO:0030288">
    <property type="term" value="C:outer membrane-bounded periplasmic space"/>
    <property type="evidence" value="ECO:0007669"/>
    <property type="project" value="TreeGrafter"/>
</dbReference>
<comment type="caution">
    <text evidence="6">The sequence shown here is derived from an EMBL/GenBank/DDBJ whole genome shotgun (WGS) entry which is preliminary data.</text>
</comment>
<dbReference type="SUPFAM" id="SSF53850">
    <property type="entry name" value="Periplasmic binding protein-like II"/>
    <property type="match status" value="1"/>
</dbReference>
<evidence type="ECO:0000256" key="1">
    <source>
        <dbReference type="ARBA" id="ARBA00004418"/>
    </source>
</evidence>
<evidence type="ECO:0000256" key="4">
    <source>
        <dbReference type="SAM" id="SignalP"/>
    </source>
</evidence>
<feature type="chain" id="PRO_5023114263" evidence="4">
    <location>
        <begin position="23"/>
        <end position="604"/>
    </location>
</feature>
<dbReference type="InterPro" id="IPR000914">
    <property type="entry name" value="SBP_5_dom"/>
</dbReference>
<dbReference type="EMBL" id="VSZS01000053">
    <property type="protein sequence ID" value="TYR35212.1"/>
    <property type="molecule type" value="Genomic_DNA"/>
</dbReference>
<dbReference type="PANTHER" id="PTHR30290">
    <property type="entry name" value="PERIPLASMIC BINDING COMPONENT OF ABC TRANSPORTER"/>
    <property type="match status" value="1"/>
</dbReference>
<protein>
    <submittedName>
        <fullName evidence="6">ABC transporter substrate-binding protein</fullName>
    </submittedName>
</protein>
<keyword evidence="3 4" id="KW-0732">Signal</keyword>
<dbReference type="PANTHER" id="PTHR30290:SF64">
    <property type="entry name" value="ABC TRANSPORTER PERIPLASMIC BINDING PROTEIN"/>
    <property type="match status" value="1"/>
</dbReference>
<dbReference type="GO" id="GO:0043190">
    <property type="term" value="C:ATP-binding cassette (ABC) transporter complex"/>
    <property type="evidence" value="ECO:0007669"/>
    <property type="project" value="InterPro"/>
</dbReference>
<dbReference type="Gene3D" id="3.40.190.10">
    <property type="entry name" value="Periplasmic binding protein-like II"/>
    <property type="match status" value="1"/>
</dbReference>
<feature type="domain" description="Solute-binding protein family 5" evidence="5">
    <location>
        <begin position="107"/>
        <end position="515"/>
    </location>
</feature>
<evidence type="ECO:0000259" key="5">
    <source>
        <dbReference type="Pfam" id="PF00496"/>
    </source>
</evidence>
<feature type="signal peptide" evidence="4">
    <location>
        <begin position="1"/>
        <end position="22"/>
    </location>
</feature>
<evidence type="ECO:0000256" key="3">
    <source>
        <dbReference type="ARBA" id="ARBA00022729"/>
    </source>
</evidence>
<dbReference type="PIRSF" id="PIRSF002741">
    <property type="entry name" value="MppA"/>
    <property type="match status" value="1"/>
</dbReference>
<name>A0A5D4H4I4_9HYPH</name>
<organism evidence="6 7">
    <name type="scientific">Neoaquamicrobium microcysteis</name>
    <dbReference type="NCBI Taxonomy" id="2682781"/>
    <lineage>
        <taxon>Bacteria</taxon>
        <taxon>Pseudomonadati</taxon>
        <taxon>Pseudomonadota</taxon>
        <taxon>Alphaproteobacteria</taxon>
        <taxon>Hyphomicrobiales</taxon>
        <taxon>Phyllobacteriaceae</taxon>
        <taxon>Neoaquamicrobium</taxon>
    </lineage>
</organism>
<dbReference type="CDD" id="cd08497">
    <property type="entry name" value="MbnE-like"/>
    <property type="match status" value="1"/>
</dbReference>
<keyword evidence="7" id="KW-1185">Reference proteome</keyword>
<reference evidence="6 7" key="2">
    <citation type="submission" date="2019-09" db="EMBL/GenBank/DDBJ databases">
        <title>Mesorhizobium sp. MaA-C15 isolated from Microcystis aeruginosa.</title>
        <authorList>
            <person name="Jeong S.E."/>
            <person name="Jin H.M."/>
            <person name="Jeon C.O."/>
        </authorList>
    </citation>
    <scope>NUCLEOTIDE SEQUENCE [LARGE SCALE GENOMIC DNA]</scope>
    <source>
        <strain evidence="6 7">MaA-C15</strain>
    </source>
</reference>
<dbReference type="Gene3D" id="3.10.105.10">
    <property type="entry name" value="Dipeptide-binding Protein, Domain 3"/>
    <property type="match status" value="1"/>
</dbReference>
<dbReference type="GO" id="GO:0042884">
    <property type="term" value="P:microcin transport"/>
    <property type="evidence" value="ECO:0007669"/>
    <property type="project" value="TreeGrafter"/>
</dbReference>